<keyword evidence="3" id="KW-1185">Reference proteome</keyword>
<evidence type="ECO:0000256" key="1">
    <source>
        <dbReference type="SAM" id="Phobius"/>
    </source>
</evidence>
<gene>
    <name evidence="2" type="ordered locus">Rcas_0275</name>
</gene>
<dbReference type="KEGG" id="rca:Rcas_0275"/>
<dbReference type="RefSeq" id="WP_011997812.1">
    <property type="nucleotide sequence ID" value="NC_009767.1"/>
</dbReference>
<dbReference type="Pfam" id="PF19545">
    <property type="entry name" value="DUF6069"/>
    <property type="match status" value="1"/>
</dbReference>
<dbReference type="eggNOG" id="ENOG502ZU18">
    <property type="taxonomic scope" value="Bacteria"/>
</dbReference>
<dbReference type="OrthoDB" id="9836868at2"/>
<keyword evidence="1" id="KW-0472">Membrane</keyword>
<keyword evidence="1" id="KW-0812">Transmembrane</keyword>
<name>A7NG21_ROSCS</name>
<sequence length="146" mass="15198">MSTIAQTRFSNATLLRAGGAAALAAVAANVVARLILGAVMPLPPDFMPLTFGPIIAFTLFFTLIGIGVLAVVNRVAANPLRTYNIIGVIAFFVSLAPNLAGAANPSAMPMGGTGTDYLILIVFHVVAAAVFLGVLNLLVRRMQPHR</sequence>
<dbReference type="Proteomes" id="UP000000263">
    <property type="component" value="Chromosome"/>
</dbReference>
<accession>A7NG21</accession>
<reference evidence="2 3" key="1">
    <citation type="submission" date="2007-08" db="EMBL/GenBank/DDBJ databases">
        <title>Complete sequence of Roseiflexus castenholzii DSM 13941.</title>
        <authorList>
            <consortium name="US DOE Joint Genome Institute"/>
            <person name="Copeland A."/>
            <person name="Lucas S."/>
            <person name="Lapidus A."/>
            <person name="Barry K."/>
            <person name="Glavina del Rio T."/>
            <person name="Dalin E."/>
            <person name="Tice H."/>
            <person name="Pitluck S."/>
            <person name="Thompson L.S."/>
            <person name="Brettin T."/>
            <person name="Bruce D."/>
            <person name="Detter J.C."/>
            <person name="Han C."/>
            <person name="Tapia R."/>
            <person name="Schmutz J."/>
            <person name="Larimer F."/>
            <person name="Land M."/>
            <person name="Hauser L."/>
            <person name="Kyrpides N."/>
            <person name="Mikhailova N."/>
            <person name="Bryant D.A."/>
            <person name="Hanada S."/>
            <person name="Tsukatani Y."/>
            <person name="Richardson P."/>
        </authorList>
    </citation>
    <scope>NUCLEOTIDE SEQUENCE [LARGE SCALE GENOMIC DNA]</scope>
    <source>
        <strain evidence="3">DSM 13941 / HLO8</strain>
    </source>
</reference>
<feature type="transmembrane region" description="Helical" evidence="1">
    <location>
        <begin position="117"/>
        <end position="139"/>
    </location>
</feature>
<evidence type="ECO:0000313" key="3">
    <source>
        <dbReference type="Proteomes" id="UP000000263"/>
    </source>
</evidence>
<organism evidence="2 3">
    <name type="scientific">Roseiflexus castenholzii (strain DSM 13941 / HLO8)</name>
    <dbReference type="NCBI Taxonomy" id="383372"/>
    <lineage>
        <taxon>Bacteria</taxon>
        <taxon>Bacillati</taxon>
        <taxon>Chloroflexota</taxon>
        <taxon>Chloroflexia</taxon>
        <taxon>Chloroflexales</taxon>
        <taxon>Roseiflexineae</taxon>
        <taxon>Roseiflexaceae</taxon>
        <taxon>Roseiflexus</taxon>
    </lineage>
</organism>
<dbReference type="EMBL" id="CP000804">
    <property type="protein sequence ID" value="ABU56408.1"/>
    <property type="molecule type" value="Genomic_DNA"/>
</dbReference>
<feature type="transmembrane region" description="Helical" evidence="1">
    <location>
        <begin position="84"/>
        <end position="105"/>
    </location>
</feature>
<evidence type="ECO:0000313" key="2">
    <source>
        <dbReference type="EMBL" id="ABU56408.1"/>
    </source>
</evidence>
<protein>
    <submittedName>
        <fullName evidence="2">Uncharacterized protein</fullName>
    </submittedName>
</protein>
<dbReference type="AlphaFoldDB" id="A7NG21"/>
<proteinExistence type="predicted"/>
<keyword evidence="1" id="KW-1133">Transmembrane helix</keyword>
<dbReference type="HOGENOM" id="CLU_1814380_0_0_0"/>
<feature type="transmembrane region" description="Helical" evidence="1">
    <location>
        <begin position="51"/>
        <end position="72"/>
    </location>
</feature>
<dbReference type="InterPro" id="IPR045713">
    <property type="entry name" value="DUF6069"/>
</dbReference>